<organism evidence="6">
    <name type="scientific">Neobacillus citreus</name>
    <dbReference type="NCBI Taxonomy" id="2833578"/>
    <lineage>
        <taxon>Bacteria</taxon>
        <taxon>Bacillati</taxon>
        <taxon>Bacillota</taxon>
        <taxon>Bacilli</taxon>
        <taxon>Bacillales</taxon>
        <taxon>Bacillaceae</taxon>
        <taxon>Neobacillus</taxon>
    </lineage>
</organism>
<dbReference type="Proteomes" id="UP000677265">
    <property type="component" value="Unassembled WGS sequence"/>
</dbReference>
<keyword evidence="8" id="KW-1185">Reference proteome</keyword>
<evidence type="ECO:0000313" key="8">
    <source>
        <dbReference type="Proteomes" id="UP000677265"/>
    </source>
</evidence>
<dbReference type="InterPro" id="IPR008920">
    <property type="entry name" value="TF_FadR/GntR_C"/>
</dbReference>
<name>A0A942T665_9BACI</name>
<proteinExistence type="predicted"/>
<dbReference type="Gene3D" id="1.20.120.530">
    <property type="entry name" value="GntR ligand-binding domain-like"/>
    <property type="match status" value="1"/>
</dbReference>
<reference evidence="6" key="1">
    <citation type="submission" date="2021-05" db="EMBL/GenBank/DDBJ databases">
        <title>Novel Bacillus species.</title>
        <authorList>
            <person name="Liu G."/>
        </authorList>
    </citation>
    <scope>NUCLEOTIDE SEQUENCE</scope>
    <source>
        <strain evidence="6 8">FJAT-50051</strain>
    </source>
</reference>
<evidence type="ECO:0000313" key="6">
    <source>
        <dbReference type="EMBL" id="MBS4185686.1"/>
    </source>
</evidence>
<evidence type="ECO:0000313" key="7">
    <source>
        <dbReference type="EMBL" id="MCH6266367.1"/>
    </source>
</evidence>
<dbReference type="GO" id="GO:0003700">
    <property type="term" value="F:DNA-binding transcription factor activity"/>
    <property type="evidence" value="ECO:0007669"/>
    <property type="project" value="InterPro"/>
</dbReference>
<dbReference type="Gene3D" id="1.10.10.10">
    <property type="entry name" value="Winged helix-like DNA-binding domain superfamily/Winged helix DNA-binding domain"/>
    <property type="match status" value="1"/>
</dbReference>
<dbReference type="PANTHER" id="PTHR43537:SF47">
    <property type="entry name" value="REGULATORY PROTEIN GNTR HTH"/>
    <property type="match status" value="1"/>
</dbReference>
<gene>
    <name evidence="7" type="ORF">KHB02_012630</name>
    <name evidence="6" type="ORF">KHB02_30330</name>
</gene>
<keyword evidence="2" id="KW-0238">DNA-binding</keyword>
<dbReference type="InterPro" id="IPR011711">
    <property type="entry name" value="GntR_C"/>
</dbReference>
<dbReference type="InterPro" id="IPR000524">
    <property type="entry name" value="Tscrpt_reg_HTH_GntR"/>
</dbReference>
<dbReference type="CDD" id="cd07377">
    <property type="entry name" value="WHTH_GntR"/>
    <property type="match status" value="1"/>
</dbReference>
<dbReference type="RefSeq" id="WP_213145524.1">
    <property type="nucleotide sequence ID" value="NZ_JAGYPE020000020.1"/>
</dbReference>
<dbReference type="Pfam" id="PF07729">
    <property type="entry name" value="FCD"/>
    <property type="match status" value="1"/>
</dbReference>
<accession>A0A942T665</accession>
<keyword evidence="4" id="KW-0175">Coiled coil</keyword>
<feature type="coiled-coil region" evidence="4">
    <location>
        <begin position="103"/>
        <end position="130"/>
    </location>
</feature>
<dbReference type="GO" id="GO:0003677">
    <property type="term" value="F:DNA binding"/>
    <property type="evidence" value="ECO:0007669"/>
    <property type="project" value="UniProtKB-KW"/>
</dbReference>
<feature type="domain" description="HTH gntR-type" evidence="5">
    <location>
        <begin position="11"/>
        <end position="78"/>
    </location>
</feature>
<dbReference type="PANTHER" id="PTHR43537">
    <property type="entry name" value="TRANSCRIPTIONAL REGULATOR, GNTR FAMILY"/>
    <property type="match status" value="1"/>
</dbReference>
<evidence type="ECO:0000256" key="2">
    <source>
        <dbReference type="ARBA" id="ARBA00023125"/>
    </source>
</evidence>
<dbReference type="SUPFAM" id="SSF46785">
    <property type="entry name" value="Winged helix' DNA-binding domain"/>
    <property type="match status" value="1"/>
</dbReference>
<keyword evidence="1" id="KW-0805">Transcription regulation</keyword>
<dbReference type="SMART" id="SM00345">
    <property type="entry name" value="HTH_GNTR"/>
    <property type="match status" value="1"/>
</dbReference>
<evidence type="ECO:0000256" key="1">
    <source>
        <dbReference type="ARBA" id="ARBA00023015"/>
    </source>
</evidence>
<dbReference type="EMBL" id="JAGYPE010000006">
    <property type="protein sequence ID" value="MBS4185686.1"/>
    <property type="molecule type" value="Genomic_DNA"/>
</dbReference>
<dbReference type="EMBL" id="JAGYPE020000020">
    <property type="protein sequence ID" value="MCH6266367.1"/>
    <property type="molecule type" value="Genomic_DNA"/>
</dbReference>
<evidence type="ECO:0000256" key="4">
    <source>
        <dbReference type="SAM" id="Coils"/>
    </source>
</evidence>
<dbReference type="Pfam" id="PF00392">
    <property type="entry name" value="GntR"/>
    <property type="match status" value="1"/>
</dbReference>
<dbReference type="AlphaFoldDB" id="A0A942T665"/>
<comment type="caution">
    <text evidence="6">The sequence shown here is derived from an EMBL/GenBank/DDBJ whole genome shotgun (WGS) entry which is preliminary data.</text>
</comment>
<dbReference type="InterPro" id="IPR036390">
    <property type="entry name" value="WH_DNA-bd_sf"/>
</dbReference>
<dbReference type="SUPFAM" id="SSF48008">
    <property type="entry name" value="GntR ligand-binding domain-like"/>
    <property type="match status" value="1"/>
</dbReference>
<dbReference type="SMART" id="SM00895">
    <property type="entry name" value="FCD"/>
    <property type="match status" value="1"/>
</dbReference>
<evidence type="ECO:0000259" key="5">
    <source>
        <dbReference type="PROSITE" id="PS50949"/>
    </source>
</evidence>
<dbReference type="InterPro" id="IPR036388">
    <property type="entry name" value="WH-like_DNA-bd_sf"/>
</dbReference>
<protein>
    <submittedName>
        <fullName evidence="6">GntR family transcriptional regulator</fullName>
    </submittedName>
</protein>
<sequence length="224" mass="26240">MLECNPLQKPLPYYQQIQQSIKESIFNGTYKPGDRLYEAQIATFYNTSRSPVREAIRALVIEGLLVMDQKSQISVYKPNLQDVRDIYECRISLESTAVELTAERATEEQLQELEKTLEETEQAINEDKPETIVAYNAHFHEQIIQYSGNTRLKMLVEGLNGLIHYYRVLNIQGEDRAYEILKGHKDIYLAIKERNPKRAVDRLREHTQEDLKNIVHVIEQFEER</sequence>
<dbReference type="PROSITE" id="PS50949">
    <property type="entry name" value="HTH_GNTR"/>
    <property type="match status" value="1"/>
</dbReference>
<keyword evidence="3" id="KW-0804">Transcription</keyword>
<evidence type="ECO:0000256" key="3">
    <source>
        <dbReference type="ARBA" id="ARBA00023163"/>
    </source>
</evidence>